<reference evidence="6 7" key="1">
    <citation type="submission" date="2018-10" db="EMBL/GenBank/DDBJ databases">
        <title>Escaping from acidified nitrite in gastric host defense: Transcriptomic basis for resistance to free nitrous acid in Enterococcus faecalis.</title>
        <authorList>
            <person name="Yu Z."/>
            <person name="Shi D."/>
            <person name="Liu W."/>
            <person name="Meng F."/>
        </authorList>
    </citation>
    <scope>NUCLEOTIDE SEQUENCE [LARGE SCALE GENOMIC DNA]</scope>
    <source>
        <strain evidence="6 7">JE1</strain>
    </source>
</reference>
<evidence type="ECO:0000256" key="1">
    <source>
        <dbReference type="ARBA" id="ARBA00004776"/>
    </source>
</evidence>
<feature type="domain" description="Glycosyltransferase 2-like" evidence="5">
    <location>
        <begin position="31"/>
        <end position="161"/>
    </location>
</feature>
<gene>
    <name evidence="6" type="ORF">D9Z05_04450</name>
</gene>
<comment type="similarity">
    <text evidence="2">Belongs to the glycosyltransferase 2 family.</text>
</comment>
<evidence type="ECO:0000256" key="3">
    <source>
        <dbReference type="ARBA" id="ARBA00022676"/>
    </source>
</evidence>
<evidence type="ECO:0000313" key="7">
    <source>
        <dbReference type="Proteomes" id="UP000275747"/>
    </source>
</evidence>
<dbReference type="AlphaFoldDB" id="A0AAI8LKC8"/>
<dbReference type="GO" id="GO:0016757">
    <property type="term" value="F:glycosyltransferase activity"/>
    <property type="evidence" value="ECO:0007669"/>
    <property type="project" value="UniProtKB-KW"/>
</dbReference>
<evidence type="ECO:0000256" key="4">
    <source>
        <dbReference type="ARBA" id="ARBA00022679"/>
    </source>
</evidence>
<dbReference type="CDD" id="cd02526">
    <property type="entry name" value="GT2_RfbF_like"/>
    <property type="match status" value="1"/>
</dbReference>
<comment type="pathway">
    <text evidence="1">Cell wall biogenesis; cell wall polysaccharide biosynthesis.</text>
</comment>
<dbReference type="Proteomes" id="UP000275747">
    <property type="component" value="Chromosome"/>
</dbReference>
<name>A0AAI8LKC8_ENTFC</name>
<dbReference type="Pfam" id="PF00535">
    <property type="entry name" value="Glycos_transf_2"/>
    <property type="match status" value="1"/>
</dbReference>
<dbReference type="SUPFAM" id="SSF53448">
    <property type="entry name" value="Nucleotide-diphospho-sugar transferases"/>
    <property type="match status" value="1"/>
</dbReference>
<evidence type="ECO:0000259" key="5">
    <source>
        <dbReference type="Pfam" id="PF00535"/>
    </source>
</evidence>
<protein>
    <submittedName>
        <fullName evidence="6">Glycosyltransferase family 2 protein</fullName>
    </submittedName>
</protein>
<dbReference type="InterPro" id="IPR029044">
    <property type="entry name" value="Nucleotide-diphossugar_trans"/>
</dbReference>
<keyword evidence="4" id="KW-0808">Transferase</keyword>
<dbReference type="PANTHER" id="PTHR43179:SF12">
    <property type="entry name" value="GALACTOFURANOSYLTRANSFERASE GLFT2"/>
    <property type="match status" value="1"/>
</dbReference>
<dbReference type="EMBL" id="CP033041">
    <property type="protein sequence ID" value="AYM72554.1"/>
    <property type="molecule type" value="Genomic_DNA"/>
</dbReference>
<proteinExistence type="inferred from homology"/>
<accession>A0AAI8LKC8</accession>
<sequence length="293" mass="34043">MFIKKHSFIGGEYSFMNNSRNVLIKKICAGIVTYNPDILRLKKNISNIANQVKTIIIFDNGSENINNIIELISCYSNVYILNNPENKGIAYALNKIFEWGKKNNFEWVLTLDQDSVAPLNLIKYLSEFISEKNAIVAPNILYKDNEQYKEIHDHDYEYVSWAITSASLTQLKAWEEIGGFDEYLFIDKVDYDFCVRLRCKGYFLVRTYKVTLDHELGNLNCIRLFGKTIYVTHHSPQRKYYMVRNSIYLKKKLGSGTPARDVIKLIAKTLLFEKKKMLNFSFIYRGIVDGAKS</sequence>
<evidence type="ECO:0000256" key="2">
    <source>
        <dbReference type="ARBA" id="ARBA00006739"/>
    </source>
</evidence>
<evidence type="ECO:0000313" key="6">
    <source>
        <dbReference type="EMBL" id="AYM72554.1"/>
    </source>
</evidence>
<keyword evidence="3" id="KW-0328">Glycosyltransferase</keyword>
<dbReference type="Gene3D" id="3.90.550.10">
    <property type="entry name" value="Spore Coat Polysaccharide Biosynthesis Protein SpsA, Chain A"/>
    <property type="match status" value="1"/>
</dbReference>
<organism evidence="6 7">
    <name type="scientific">Enterococcus faecium</name>
    <name type="common">Streptococcus faecium</name>
    <dbReference type="NCBI Taxonomy" id="1352"/>
    <lineage>
        <taxon>Bacteria</taxon>
        <taxon>Bacillati</taxon>
        <taxon>Bacillota</taxon>
        <taxon>Bacilli</taxon>
        <taxon>Lactobacillales</taxon>
        <taxon>Enterococcaceae</taxon>
        <taxon>Enterococcus</taxon>
    </lineage>
</organism>
<dbReference type="InterPro" id="IPR001173">
    <property type="entry name" value="Glyco_trans_2-like"/>
</dbReference>
<dbReference type="RefSeq" id="WP_080283897.1">
    <property type="nucleotide sequence ID" value="NZ_CABGQB010000001.1"/>
</dbReference>
<dbReference type="PANTHER" id="PTHR43179">
    <property type="entry name" value="RHAMNOSYLTRANSFERASE WBBL"/>
    <property type="match status" value="1"/>
</dbReference>